<sequence length="598" mass="67959">MVHRNLAKFNQIKKGLLMTTAVLSGALLFGVHSAHADELSSSTTNSANISTTNVNTIPENINGYVKQGLVNSAWENSNGQLLNGWQTVGSDWYHFSNGTPSTGWQSIDDNWYYMNQNSAKMEVGLQNINNQTYYLNEQHDGTYGAMKIGWQYLNNHWYYFQSNGAAQTGWADINNAKYYLDPNTAQMATGDTEVSGLHYYFDPSSGHQIKGMVFDNASGKLSYYDDQTGIRKEVYSGQANSISNWAGQHQTSELKEGLNVINGQEYYYDSKTKRFVSNEWKQINNKWYYFGQNGQATKDWYKSAAGNWYYFTDNGSAQTGWFKSKAGCWYYFDPTNAWAQKGWFKSAAGLWYYFDPQNVWAKTGWFWSGYNWYYFDSTNTWADTGWQYINNKWYYFDKTNAWADTGWQLIDGAWYYFKSSCAMAANEAFTDGSKSYEADVWGHTHEISGHAAFLASIKQAALDGWRTYGVLPSVTAAQAILESAWGQSRLATEGHNLFGIKGSYNGQSITMRTAEYGGGGYYYINAAFRRYQSNYESVVDHGRFLAVNSRYHNLLWNRNYRDVTAKLQYDGYATAPTYAASLNNVIVANGLAAWDSEI</sequence>
<evidence type="ECO:0000256" key="1">
    <source>
        <dbReference type="ARBA" id="ARBA00010266"/>
    </source>
</evidence>
<dbReference type="Pfam" id="PF19127">
    <property type="entry name" value="Choline_bind_3"/>
    <property type="match status" value="2"/>
</dbReference>
<feature type="signal peptide" evidence="5">
    <location>
        <begin position="1"/>
        <end position="36"/>
    </location>
</feature>
<dbReference type="PANTHER" id="PTHR33308:SF9">
    <property type="entry name" value="PEPTIDOGLYCAN HYDROLASE FLGJ"/>
    <property type="match status" value="1"/>
</dbReference>
<protein>
    <recommendedName>
        <fullName evidence="6">Mannosyl-glycoprotein endo-beta-N-acetylglucosamidase-like domain-containing protein</fullName>
    </recommendedName>
</protein>
<dbReference type="Gene3D" id="4.10.80.30">
    <property type="entry name" value="DNA polymerase, domain 6"/>
    <property type="match status" value="1"/>
</dbReference>
<comment type="similarity">
    <text evidence="1">Belongs to the glycosyl hydrolase 73 family.</text>
</comment>
<keyword evidence="3" id="KW-0378">Hydrolase</keyword>
<feature type="domain" description="Mannosyl-glycoprotein endo-beta-N-acetylglucosamidase-like" evidence="6">
    <location>
        <begin position="443"/>
        <end position="595"/>
    </location>
</feature>
<evidence type="ECO:0000256" key="2">
    <source>
        <dbReference type="ARBA" id="ARBA00022737"/>
    </source>
</evidence>
<evidence type="ECO:0000256" key="4">
    <source>
        <dbReference type="PROSITE-ProRule" id="PRU00591"/>
    </source>
</evidence>
<comment type="caution">
    <text evidence="7">The sequence shown here is derived from an EMBL/GenBank/DDBJ whole genome shotgun (WGS) entry which is preliminary data.</text>
</comment>
<name>A0A0R1P1S5_9LACO</name>
<proteinExistence type="inferred from homology"/>
<dbReference type="GO" id="GO:0004040">
    <property type="term" value="F:amidase activity"/>
    <property type="evidence" value="ECO:0007669"/>
    <property type="project" value="InterPro"/>
</dbReference>
<feature type="chain" id="PRO_5006408791" description="Mannosyl-glycoprotein endo-beta-N-acetylglucosamidase-like domain-containing protein" evidence="5">
    <location>
        <begin position="37"/>
        <end position="598"/>
    </location>
</feature>
<dbReference type="InterPro" id="IPR002901">
    <property type="entry name" value="MGlyc_endo_b_GlcNAc-like_dom"/>
</dbReference>
<dbReference type="Gene3D" id="1.10.530.10">
    <property type="match status" value="1"/>
</dbReference>
<dbReference type="AlphaFoldDB" id="A0A0R1P1S5"/>
<feature type="repeat" description="Cell wall-binding" evidence="4">
    <location>
        <begin position="147"/>
        <end position="166"/>
    </location>
</feature>
<feature type="repeat" description="Cell wall-binding" evidence="4">
    <location>
        <begin position="383"/>
        <end position="402"/>
    </location>
</feature>
<evidence type="ECO:0000313" key="7">
    <source>
        <dbReference type="EMBL" id="KRL26207.1"/>
    </source>
</evidence>
<dbReference type="Pfam" id="PF01832">
    <property type="entry name" value="Glucosaminidase"/>
    <property type="match status" value="1"/>
</dbReference>
<dbReference type="PROSITE" id="PS51170">
    <property type="entry name" value="CW"/>
    <property type="match status" value="5"/>
</dbReference>
<evidence type="ECO:0000256" key="5">
    <source>
        <dbReference type="SAM" id="SignalP"/>
    </source>
</evidence>
<evidence type="ECO:0000313" key="8">
    <source>
        <dbReference type="Proteomes" id="UP000051445"/>
    </source>
</evidence>
<feature type="repeat" description="Cell wall-binding" evidence="4">
    <location>
        <begin position="101"/>
        <end position="120"/>
    </location>
</feature>
<gene>
    <name evidence="7" type="ORF">FD27_GL001345</name>
</gene>
<organism evidence="7 8">
    <name type="scientific">Limosilactobacillus frumenti DSM 13145</name>
    <dbReference type="NCBI Taxonomy" id="1423746"/>
    <lineage>
        <taxon>Bacteria</taxon>
        <taxon>Bacillati</taxon>
        <taxon>Bacillota</taxon>
        <taxon>Bacilli</taxon>
        <taxon>Lactobacillales</taxon>
        <taxon>Lactobacillaceae</taxon>
        <taxon>Limosilactobacillus</taxon>
    </lineage>
</organism>
<reference evidence="7 8" key="1">
    <citation type="journal article" date="2015" name="Genome Announc.">
        <title>Expanding the biotechnology potential of lactobacilli through comparative genomics of 213 strains and associated genera.</title>
        <authorList>
            <person name="Sun Z."/>
            <person name="Harris H.M."/>
            <person name="McCann A."/>
            <person name="Guo C."/>
            <person name="Argimon S."/>
            <person name="Zhang W."/>
            <person name="Yang X."/>
            <person name="Jeffery I.B."/>
            <person name="Cooney J.C."/>
            <person name="Kagawa T.F."/>
            <person name="Liu W."/>
            <person name="Song Y."/>
            <person name="Salvetti E."/>
            <person name="Wrobel A."/>
            <person name="Rasinkangas P."/>
            <person name="Parkhill J."/>
            <person name="Rea M.C."/>
            <person name="O'Sullivan O."/>
            <person name="Ritari J."/>
            <person name="Douillard F.P."/>
            <person name="Paul Ross R."/>
            <person name="Yang R."/>
            <person name="Briner A.E."/>
            <person name="Felis G.E."/>
            <person name="de Vos W.M."/>
            <person name="Barrangou R."/>
            <person name="Klaenhammer T.R."/>
            <person name="Caufield P.W."/>
            <person name="Cui Y."/>
            <person name="Zhang H."/>
            <person name="O'Toole P.W."/>
        </authorList>
    </citation>
    <scope>NUCLEOTIDE SEQUENCE [LARGE SCALE GENOMIC DNA]</scope>
    <source>
        <strain evidence="7 8">DSM 13145</strain>
    </source>
</reference>
<keyword evidence="8" id="KW-1185">Reference proteome</keyword>
<dbReference type="SUPFAM" id="SSF69360">
    <property type="entry name" value="Cell wall binding repeat"/>
    <property type="match status" value="2"/>
</dbReference>
<accession>A0A0R1P1S5</accession>
<dbReference type="STRING" id="1423746.FD27_GL001345"/>
<evidence type="ECO:0000259" key="6">
    <source>
        <dbReference type="SMART" id="SM00047"/>
    </source>
</evidence>
<dbReference type="Gene3D" id="2.10.270.10">
    <property type="entry name" value="Cholin Binding"/>
    <property type="match status" value="6"/>
</dbReference>
<feature type="repeat" description="Cell wall-binding" evidence="4">
    <location>
        <begin position="404"/>
        <end position="423"/>
    </location>
</feature>
<dbReference type="Proteomes" id="UP000051445">
    <property type="component" value="Unassembled WGS sequence"/>
</dbReference>
<dbReference type="RefSeq" id="WP_057752351.1">
    <property type="nucleotide sequence ID" value="NZ_AZER01000024.1"/>
</dbReference>
<dbReference type="Pfam" id="PF01473">
    <property type="entry name" value="Choline_bind_1"/>
    <property type="match status" value="7"/>
</dbReference>
<keyword evidence="2" id="KW-0677">Repeat</keyword>
<evidence type="ECO:0000256" key="3">
    <source>
        <dbReference type="ARBA" id="ARBA00022801"/>
    </source>
</evidence>
<dbReference type="InterPro" id="IPR018337">
    <property type="entry name" value="Cell_wall/Cho-bd_repeat"/>
</dbReference>
<dbReference type="InterPro" id="IPR051056">
    <property type="entry name" value="Glycosyl_Hydrolase_73"/>
</dbReference>
<keyword evidence="5" id="KW-0732">Signal</keyword>
<dbReference type="PANTHER" id="PTHR33308">
    <property type="entry name" value="PEPTIDOGLYCAN HYDROLASE FLGJ"/>
    <property type="match status" value="1"/>
</dbReference>
<feature type="repeat" description="Cell wall-binding" evidence="4">
    <location>
        <begin position="277"/>
        <end position="296"/>
    </location>
</feature>
<dbReference type="PATRIC" id="fig|1423746.3.peg.1371"/>
<dbReference type="SMART" id="SM00047">
    <property type="entry name" value="LYZ2"/>
    <property type="match status" value="1"/>
</dbReference>
<dbReference type="EMBL" id="AZER01000024">
    <property type="protein sequence ID" value="KRL26207.1"/>
    <property type="molecule type" value="Genomic_DNA"/>
</dbReference>